<proteinExistence type="predicted"/>
<dbReference type="AlphaFoldDB" id="A0A176WW11"/>
<dbReference type="Proteomes" id="UP000077098">
    <property type="component" value="Unassembled WGS sequence"/>
</dbReference>
<protein>
    <submittedName>
        <fullName evidence="1">Uncharacterized protein</fullName>
    </submittedName>
</protein>
<dbReference type="EMBL" id="LXPS01000039">
    <property type="protein sequence ID" value="OAE37574.1"/>
    <property type="molecule type" value="Genomic_DNA"/>
</dbReference>
<accession>A0A176WW11</accession>
<evidence type="ECO:0000313" key="1">
    <source>
        <dbReference type="EMBL" id="OAE37574.1"/>
    </source>
</evidence>
<gene>
    <name evidence="1" type="ORF">A7J57_08305</name>
</gene>
<reference evidence="1 2" key="1">
    <citation type="submission" date="2016-05" db="EMBL/GenBank/DDBJ databases">
        <authorList>
            <person name="Lavstsen T."/>
            <person name="Jespersen J.S."/>
        </authorList>
    </citation>
    <scope>NUCLEOTIDE SEQUENCE [LARGE SCALE GENOMIC DNA]</scope>
    <source>
        <strain evidence="1 2">KCJ1736</strain>
    </source>
</reference>
<comment type="caution">
    <text evidence="1">The sequence shown here is derived from an EMBL/GenBank/DDBJ whole genome shotgun (WGS) entry which is preliminary data.</text>
</comment>
<name>A0A176WW11_AGRTU</name>
<sequence>MDQKPTEPPHDALEVLIAAAAEADTETFRSIQELLILSQAFEARIRPHRYLGKRQRFNLMIVDIARLTYLTNRLYDYGRLKVDQVCYEKPSRATLTKELGQHTKRENERKIFSRIEDAMDSQFGRRNRDAIDHQSDVL</sequence>
<evidence type="ECO:0000313" key="2">
    <source>
        <dbReference type="Proteomes" id="UP000077098"/>
    </source>
</evidence>
<organism evidence="1 2">
    <name type="scientific">Agrobacterium tumefaciens</name>
    <dbReference type="NCBI Taxonomy" id="358"/>
    <lineage>
        <taxon>Bacteria</taxon>
        <taxon>Pseudomonadati</taxon>
        <taxon>Pseudomonadota</taxon>
        <taxon>Alphaproteobacteria</taxon>
        <taxon>Hyphomicrobiales</taxon>
        <taxon>Rhizobiaceae</taxon>
        <taxon>Rhizobium/Agrobacterium group</taxon>
        <taxon>Agrobacterium</taxon>
        <taxon>Agrobacterium tumefaciens complex</taxon>
    </lineage>
</organism>